<dbReference type="HOGENOM" id="CLU_037628_6_0_9"/>
<keyword evidence="7" id="KW-1185">Reference proteome</keyword>
<dbReference type="Gene3D" id="3.40.50.2300">
    <property type="match status" value="2"/>
</dbReference>
<gene>
    <name evidence="6" type="ordered locus">Mahau_0410</name>
</gene>
<evidence type="ECO:0000256" key="4">
    <source>
        <dbReference type="ARBA" id="ARBA00023163"/>
    </source>
</evidence>
<dbReference type="InterPro" id="IPR010982">
    <property type="entry name" value="Lambda_DNA-bd_dom_sf"/>
</dbReference>
<evidence type="ECO:0000313" key="6">
    <source>
        <dbReference type="EMBL" id="AEE95626.1"/>
    </source>
</evidence>
<keyword evidence="2" id="KW-0805">Transcription regulation</keyword>
<evidence type="ECO:0000256" key="3">
    <source>
        <dbReference type="ARBA" id="ARBA00023125"/>
    </source>
</evidence>
<feature type="domain" description="HTH lacI-type" evidence="5">
    <location>
        <begin position="2"/>
        <end position="56"/>
    </location>
</feature>
<dbReference type="OrthoDB" id="9784962at2"/>
<dbReference type="InterPro" id="IPR000843">
    <property type="entry name" value="HTH_LacI"/>
</dbReference>
<dbReference type="Pfam" id="PF00356">
    <property type="entry name" value="LacI"/>
    <property type="match status" value="1"/>
</dbReference>
<reference evidence="7" key="1">
    <citation type="submission" date="2010-11" db="EMBL/GenBank/DDBJ databases">
        <title>The complete genome of Mahella australiensis DSM 15567.</title>
        <authorList>
            <consortium name="US DOE Joint Genome Institute (JGI-PGF)"/>
            <person name="Lucas S."/>
            <person name="Copeland A."/>
            <person name="Lapidus A."/>
            <person name="Bruce D."/>
            <person name="Goodwin L."/>
            <person name="Pitluck S."/>
            <person name="Kyrpides N."/>
            <person name="Mavromatis K."/>
            <person name="Pagani I."/>
            <person name="Ivanova N."/>
            <person name="Teshima H."/>
            <person name="Brettin T."/>
            <person name="Detter J.C."/>
            <person name="Han C."/>
            <person name="Tapia R."/>
            <person name="Land M."/>
            <person name="Hauser L."/>
            <person name="Markowitz V."/>
            <person name="Cheng J.-F."/>
            <person name="Hugenholtz P."/>
            <person name="Woyke T."/>
            <person name="Wu D."/>
            <person name="Spring S."/>
            <person name="Pukall R."/>
            <person name="Steenblock K."/>
            <person name="Schneider S."/>
            <person name="Klenk H.-P."/>
            <person name="Eisen J.A."/>
        </authorList>
    </citation>
    <scope>NUCLEOTIDE SEQUENCE [LARGE SCALE GENOMIC DNA]</scope>
    <source>
        <strain evidence="7">DSM 15567 / CIP 107919 / 50-1 BON</strain>
    </source>
</reference>
<dbReference type="Pfam" id="PF13377">
    <property type="entry name" value="Peripla_BP_3"/>
    <property type="match status" value="1"/>
</dbReference>
<evidence type="ECO:0000256" key="2">
    <source>
        <dbReference type="ARBA" id="ARBA00023015"/>
    </source>
</evidence>
<dbReference type="STRING" id="697281.Mahau_0410"/>
<protein>
    <submittedName>
        <fullName evidence="6">Transcriptional regulator, LacI family</fullName>
    </submittedName>
</protein>
<dbReference type="KEGG" id="mas:Mahau_0410"/>
<organism evidence="6 7">
    <name type="scientific">Mahella australiensis (strain DSM 15567 / CIP 107919 / 50-1 BON)</name>
    <dbReference type="NCBI Taxonomy" id="697281"/>
    <lineage>
        <taxon>Bacteria</taxon>
        <taxon>Bacillati</taxon>
        <taxon>Bacillota</taxon>
        <taxon>Clostridia</taxon>
        <taxon>Thermoanaerobacterales</taxon>
        <taxon>Thermoanaerobacterales Family IV. Incertae Sedis</taxon>
        <taxon>Mahella</taxon>
    </lineage>
</organism>
<keyword evidence="4" id="KW-0804">Transcription</keyword>
<sequence>MATLKDVARLAGVSASTVSRTLSGNIHVDEQTQQKVWAAIKELKYKPNILAKSLKEGRTNTVALIIPNIRNPIFPAVTRGAEDTARKNGFTLILCNTDEDLSVEKDYIDKLTNRWVDGFIFATARDDSSHIMELKSQGIPVVFMIRSIDNHSDTVTVDNRGGAYKAVDYLISRGCTRIAFINGPLDIDLYRQRLDGYKNALKEHGIPIDDRLIVNDVNDQDNGYHAMLNLLDKGIKMDAVFAASDPKAVNAIKAIKSRGLSVPGDISVIGFDDLDIATIVEPSLTTIAQPAYDIGTTAMDTLIRLIDGHQNAKPIVLDTHLVVRQSVR</sequence>
<dbReference type="SUPFAM" id="SSF53822">
    <property type="entry name" value="Periplasmic binding protein-like I"/>
    <property type="match status" value="1"/>
</dbReference>
<dbReference type="InterPro" id="IPR046335">
    <property type="entry name" value="LacI/GalR-like_sensor"/>
</dbReference>
<dbReference type="CDD" id="cd06267">
    <property type="entry name" value="PBP1_LacI_sugar_binding-like"/>
    <property type="match status" value="1"/>
</dbReference>
<dbReference type="Gene3D" id="1.10.260.40">
    <property type="entry name" value="lambda repressor-like DNA-binding domains"/>
    <property type="match status" value="1"/>
</dbReference>
<dbReference type="eggNOG" id="COG1609">
    <property type="taxonomic scope" value="Bacteria"/>
</dbReference>
<dbReference type="AlphaFoldDB" id="F3ZYA1"/>
<dbReference type="PRINTS" id="PR00036">
    <property type="entry name" value="HTHLACI"/>
</dbReference>
<evidence type="ECO:0000259" key="5">
    <source>
        <dbReference type="PROSITE" id="PS50932"/>
    </source>
</evidence>
<evidence type="ECO:0000256" key="1">
    <source>
        <dbReference type="ARBA" id="ARBA00022491"/>
    </source>
</evidence>
<dbReference type="RefSeq" id="WP_013780059.1">
    <property type="nucleotide sequence ID" value="NC_015520.1"/>
</dbReference>
<dbReference type="Proteomes" id="UP000008457">
    <property type="component" value="Chromosome"/>
</dbReference>
<dbReference type="CDD" id="cd01392">
    <property type="entry name" value="HTH_LacI"/>
    <property type="match status" value="1"/>
</dbReference>
<accession>F3ZYA1</accession>
<dbReference type="SUPFAM" id="SSF47413">
    <property type="entry name" value="lambda repressor-like DNA-binding domains"/>
    <property type="match status" value="1"/>
</dbReference>
<dbReference type="PANTHER" id="PTHR30146">
    <property type="entry name" value="LACI-RELATED TRANSCRIPTIONAL REPRESSOR"/>
    <property type="match status" value="1"/>
</dbReference>
<evidence type="ECO:0000313" key="7">
    <source>
        <dbReference type="Proteomes" id="UP000008457"/>
    </source>
</evidence>
<dbReference type="PANTHER" id="PTHR30146:SF148">
    <property type="entry name" value="HTH-TYPE TRANSCRIPTIONAL REPRESSOR PURR-RELATED"/>
    <property type="match status" value="1"/>
</dbReference>
<dbReference type="GO" id="GO:0003700">
    <property type="term" value="F:DNA-binding transcription factor activity"/>
    <property type="evidence" value="ECO:0007669"/>
    <property type="project" value="TreeGrafter"/>
</dbReference>
<reference evidence="6 7" key="2">
    <citation type="journal article" date="2011" name="Stand. Genomic Sci.">
        <title>Complete genome sequence of Mahella australiensis type strain (50-1 BON).</title>
        <authorList>
            <person name="Sikorski J."/>
            <person name="Teshima H."/>
            <person name="Nolan M."/>
            <person name="Lucas S."/>
            <person name="Hammon N."/>
            <person name="Deshpande S."/>
            <person name="Cheng J.F."/>
            <person name="Pitluck S."/>
            <person name="Liolios K."/>
            <person name="Pagani I."/>
            <person name="Ivanova N."/>
            <person name="Huntemann M."/>
            <person name="Mavromatis K."/>
            <person name="Ovchinikova G."/>
            <person name="Pati A."/>
            <person name="Tapia R."/>
            <person name="Han C."/>
            <person name="Goodwin L."/>
            <person name="Chen A."/>
            <person name="Palaniappan K."/>
            <person name="Land M."/>
            <person name="Hauser L."/>
            <person name="Ngatchou-Djao O.D."/>
            <person name="Rohde M."/>
            <person name="Pukall R."/>
            <person name="Spring S."/>
            <person name="Abt B."/>
            <person name="Goker M."/>
            <person name="Detter J.C."/>
            <person name="Woyke T."/>
            <person name="Bristow J."/>
            <person name="Markowitz V."/>
            <person name="Hugenholtz P."/>
            <person name="Eisen J.A."/>
            <person name="Kyrpides N.C."/>
            <person name="Klenk H.P."/>
            <person name="Lapidus A."/>
        </authorList>
    </citation>
    <scope>NUCLEOTIDE SEQUENCE [LARGE SCALE GENOMIC DNA]</scope>
    <source>
        <strain evidence="7">DSM 15567 / CIP 107919 / 50-1 BON</strain>
    </source>
</reference>
<proteinExistence type="predicted"/>
<dbReference type="InterPro" id="IPR028082">
    <property type="entry name" value="Peripla_BP_I"/>
</dbReference>
<dbReference type="SMART" id="SM00354">
    <property type="entry name" value="HTH_LACI"/>
    <property type="match status" value="1"/>
</dbReference>
<keyword evidence="1" id="KW-0678">Repressor</keyword>
<name>F3ZYA1_MAHA5</name>
<keyword evidence="3" id="KW-0238">DNA-binding</keyword>
<dbReference type="EMBL" id="CP002360">
    <property type="protein sequence ID" value="AEE95626.1"/>
    <property type="molecule type" value="Genomic_DNA"/>
</dbReference>
<dbReference type="GO" id="GO:0000976">
    <property type="term" value="F:transcription cis-regulatory region binding"/>
    <property type="evidence" value="ECO:0007669"/>
    <property type="project" value="TreeGrafter"/>
</dbReference>
<dbReference type="PROSITE" id="PS50932">
    <property type="entry name" value="HTH_LACI_2"/>
    <property type="match status" value="1"/>
</dbReference>